<proteinExistence type="predicted"/>
<accession>A0A847ETV7</accession>
<reference evidence="1 2" key="1">
    <citation type="journal article" date="2020" name="Biotechnol. Biofuels">
        <title>New insights from the biogas microbiome by comprehensive genome-resolved metagenomics of nearly 1600 species originating from multiple anaerobic digesters.</title>
        <authorList>
            <person name="Campanaro S."/>
            <person name="Treu L."/>
            <person name="Rodriguez-R L.M."/>
            <person name="Kovalovszki A."/>
            <person name="Ziels R.M."/>
            <person name="Maus I."/>
            <person name="Zhu X."/>
            <person name="Kougias P.G."/>
            <person name="Basile A."/>
            <person name="Luo G."/>
            <person name="Schluter A."/>
            <person name="Konstantinidis K.T."/>
            <person name="Angelidaki I."/>
        </authorList>
    </citation>
    <scope>NUCLEOTIDE SEQUENCE [LARGE SCALE GENOMIC DNA]</scope>
    <source>
        <strain evidence="1">AS06rmzACSIP_421</strain>
    </source>
</reference>
<name>A0A847ETV7_9BACT</name>
<sequence>MEKKEYIKIIEEYINYFSGNIPIEEYKNIGNKEEKNEGIVNEIFKELPIKCKEYIKGDIDVKEIKEYASILLYSKYNPDILRNALSDRVFDFLMLLDEFLFFKGKK</sequence>
<evidence type="ECO:0000313" key="1">
    <source>
        <dbReference type="EMBL" id="NLE31237.1"/>
    </source>
</evidence>
<organism evidence="1 2">
    <name type="scientific">Candidatus Dojkabacteria bacterium</name>
    <dbReference type="NCBI Taxonomy" id="2099670"/>
    <lineage>
        <taxon>Bacteria</taxon>
        <taxon>Candidatus Dojkabacteria</taxon>
    </lineage>
</organism>
<gene>
    <name evidence="1" type="ORF">GX618_03105</name>
</gene>
<comment type="caution">
    <text evidence="1">The sequence shown here is derived from an EMBL/GenBank/DDBJ whole genome shotgun (WGS) entry which is preliminary data.</text>
</comment>
<dbReference type="AlphaFoldDB" id="A0A847ETV7"/>
<dbReference type="EMBL" id="JAAZAL010000110">
    <property type="protein sequence ID" value="NLE31237.1"/>
    <property type="molecule type" value="Genomic_DNA"/>
</dbReference>
<protein>
    <submittedName>
        <fullName evidence="1">Uncharacterized protein</fullName>
    </submittedName>
</protein>
<dbReference type="Proteomes" id="UP000554004">
    <property type="component" value="Unassembled WGS sequence"/>
</dbReference>
<evidence type="ECO:0000313" key="2">
    <source>
        <dbReference type="Proteomes" id="UP000554004"/>
    </source>
</evidence>